<dbReference type="CDD" id="cd12914">
    <property type="entry name" value="PDC1_DGC_like"/>
    <property type="match status" value="1"/>
</dbReference>
<evidence type="ECO:0000256" key="5">
    <source>
        <dbReference type="SAM" id="Phobius"/>
    </source>
</evidence>
<dbReference type="SMART" id="SM00388">
    <property type="entry name" value="HisKA"/>
    <property type="match status" value="1"/>
</dbReference>
<gene>
    <name evidence="8" type="ORF">E4L98_00355</name>
</gene>
<dbReference type="OrthoDB" id="567977at2"/>
<dbReference type="Pfam" id="PF00072">
    <property type="entry name" value="Response_reg"/>
    <property type="match status" value="1"/>
</dbReference>
<dbReference type="Gene3D" id="3.30.450.20">
    <property type="entry name" value="PAS domain"/>
    <property type="match status" value="2"/>
</dbReference>
<dbReference type="Gene3D" id="3.40.50.2300">
    <property type="match status" value="1"/>
</dbReference>
<feature type="transmembrane region" description="Helical" evidence="5">
    <location>
        <begin position="287"/>
        <end position="312"/>
    </location>
</feature>
<dbReference type="PANTHER" id="PTHR45339">
    <property type="entry name" value="HYBRID SIGNAL TRANSDUCTION HISTIDINE KINASE J"/>
    <property type="match status" value="1"/>
</dbReference>
<dbReference type="InterPro" id="IPR003661">
    <property type="entry name" value="HisK_dim/P_dom"/>
</dbReference>
<evidence type="ECO:0000313" key="8">
    <source>
        <dbReference type="EMBL" id="TFW31380.1"/>
    </source>
</evidence>
<evidence type="ECO:0000256" key="3">
    <source>
        <dbReference type="ARBA" id="ARBA00022553"/>
    </source>
</evidence>
<dbReference type="Gene3D" id="3.30.565.10">
    <property type="entry name" value="Histidine kinase-like ATPase, C-terminal domain"/>
    <property type="match status" value="1"/>
</dbReference>
<keyword evidence="5" id="KW-1133">Transmembrane helix</keyword>
<keyword evidence="8" id="KW-0808">Transferase</keyword>
<keyword evidence="3 4" id="KW-0597">Phosphoprotein</keyword>
<feature type="modified residue" description="4-aspartylphosphate" evidence="4">
    <location>
        <position position="632"/>
    </location>
</feature>
<dbReference type="EC" id="2.7.13.3" evidence="2"/>
<keyword evidence="5" id="KW-0472">Membrane</keyword>
<dbReference type="Proteomes" id="UP000297729">
    <property type="component" value="Unassembled WGS sequence"/>
</dbReference>
<dbReference type="PROSITE" id="PS50110">
    <property type="entry name" value="RESPONSE_REGULATORY"/>
    <property type="match status" value="1"/>
</dbReference>
<sequence length="708" mass="75620">MASAPDTGTPRRARWRPDRRWPIAAIAAGMLCLLAASATAAAWLLYRHEVADWRLGLDNLSRLMAENVAQTMGSSYLLLDSLAGLAHGTSRDTLASAEVYRSLRDQAAALPQVAVATIIGADGTVLNTTRGYPAIGTSHAARAHFRHHRSHPLAQPYLSGPERSPSDGRWTFYLSQRIDDPQGRFAGVVVVGLACEFFSDSFRNASPSGTTAIAIYRNDHTPLASWPVTAAPAGPDLDAATRQVLTAGLGHAVLTDAAGGVSAVRAVRDYPLVISAGVGRDTVLAGWWGAMTLLGAVALAGLTATLVAFALVARLLRRRELDAGHALALKARADQANAAKSRFLAMMSHEIRTPMNAVLGMSELLLDTELDITQRAYVGSLRDGTLALLDIVDDVMDFAELDADRLRLLPRPYDPAQLLEQVAARHRLAAQRQGLLITTSLAAPPGLADGDGGRLRQVLNKLVGYAITCAAPGTLALRCSAHPDDAGWLLRYSVSHSGNGVGPLRPQRLFEPWCEAAQVGNTLDTGTGLGLAICNRLLHLMGARLTCSSLADHDSCISFELRCQLAASPPTKPVPASSANARRVLLVEDTEMNRQLARILLQRMGWQVDEAHDGAQALAALETNVYDIVLMDCMMPVMDGYEATSRLRALETAHARTRVPVVALTASAVEGERERCLAAGADDYLSKPFTAAAFTAMLARWSGTPTLS</sequence>
<feature type="transmembrane region" description="Helical" evidence="5">
    <location>
        <begin position="21"/>
        <end position="46"/>
    </location>
</feature>
<proteinExistence type="predicted"/>
<comment type="catalytic activity">
    <reaction evidence="1">
        <text>ATP + protein L-histidine = ADP + protein N-phospho-L-histidine.</text>
        <dbReference type="EC" id="2.7.13.3"/>
    </reaction>
</comment>
<dbReference type="RefSeq" id="WP_135199574.1">
    <property type="nucleotide sequence ID" value="NZ_SPVG01000005.1"/>
</dbReference>
<dbReference type="AlphaFoldDB" id="A0A4Y9T2V7"/>
<protein>
    <recommendedName>
        <fullName evidence="2">histidine kinase</fullName>
        <ecNumber evidence="2">2.7.13.3</ecNumber>
    </recommendedName>
</protein>
<dbReference type="InterPro" id="IPR036890">
    <property type="entry name" value="HATPase_C_sf"/>
</dbReference>
<dbReference type="EMBL" id="SPVG01000005">
    <property type="protein sequence ID" value="TFW31380.1"/>
    <property type="molecule type" value="Genomic_DNA"/>
</dbReference>
<evidence type="ECO:0000256" key="1">
    <source>
        <dbReference type="ARBA" id="ARBA00000085"/>
    </source>
</evidence>
<organism evidence="8 9">
    <name type="scientific">Duganella callida</name>
    <dbReference type="NCBI Taxonomy" id="2561932"/>
    <lineage>
        <taxon>Bacteria</taxon>
        <taxon>Pseudomonadati</taxon>
        <taxon>Pseudomonadota</taxon>
        <taxon>Betaproteobacteria</taxon>
        <taxon>Burkholderiales</taxon>
        <taxon>Oxalobacteraceae</taxon>
        <taxon>Telluria group</taxon>
        <taxon>Duganella</taxon>
    </lineage>
</organism>
<dbReference type="SUPFAM" id="SSF47384">
    <property type="entry name" value="Homodimeric domain of signal transducing histidine kinase"/>
    <property type="match status" value="1"/>
</dbReference>
<dbReference type="CDD" id="cd17546">
    <property type="entry name" value="REC_hyHK_CKI1_RcsC-like"/>
    <property type="match status" value="1"/>
</dbReference>
<dbReference type="CDD" id="cd12915">
    <property type="entry name" value="PDC2_DGC_like"/>
    <property type="match status" value="1"/>
</dbReference>
<dbReference type="PANTHER" id="PTHR45339:SF6">
    <property type="entry name" value="SENSORY HISTIDINE PROTEIN KINASE"/>
    <property type="match status" value="1"/>
</dbReference>
<dbReference type="CDD" id="cd00082">
    <property type="entry name" value="HisKA"/>
    <property type="match status" value="1"/>
</dbReference>
<dbReference type="Gene3D" id="1.10.287.130">
    <property type="match status" value="1"/>
</dbReference>
<reference evidence="8 9" key="1">
    <citation type="submission" date="2019-03" db="EMBL/GenBank/DDBJ databases">
        <title>Draft Genome Sequence of Duganella callidus sp. nov., a Novel Duganella Species Isolated from Cultivated Soil.</title>
        <authorList>
            <person name="Raths R."/>
            <person name="Peta V."/>
            <person name="Bucking H."/>
        </authorList>
    </citation>
    <scope>NUCLEOTIDE SEQUENCE [LARGE SCALE GENOMIC DNA]</scope>
    <source>
        <strain evidence="8 9">DN04</strain>
    </source>
</reference>
<evidence type="ECO:0000256" key="4">
    <source>
        <dbReference type="PROSITE-ProRule" id="PRU00169"/>
    </source>
</evidence>
<dbReference type="InterPro" id="IPR011006">
    <property type="entry name" value="CheY-like_superfamily"/>
</dbReference>
<feature type="domain" description="Histidine kinase" evidence="6">
    <location>
        <begin position="346"/>
        <end position="565"/>
    </location>
</feature>
<evidence type="ECO:0000256" key="2">
    <source>
        <dbReference type="ARBA" id="ARBA00012438"/>
    </source>
</evidence>
<comment type="caution">
    <text evidence="8">The sequence shown here is derived from an EMBL/GenBank/DDBJ whole genome shotgun (WGS) entry which is preliminary data.</text>
</comment>
<dbReference type="Pfam" id="PF00512">
    <property type="entry name" value="HisKA"/>
    <property type="match status" value="1"/>
</dbReference>
<keyword evidence="5" id="KW-0812">Transmembrane</keyword>
<dbReference type="SUPFAM" id="SSF52172">
    <property type="entry name" value="CheY-like"/>
    <property type="match status" value="1"/>
</dbReference>
<evidence type="ECO:0000259" key="6">
    <source>
        <dbReference type="PROSITE" id="PS50109"/>
    </source>
</evidence>
<keyword evidence="8" id="KW-0418">Kinase</keyword>
<dbReference type="SMART" id="SM00387">
    <property type="entry name" value="HATPase_c"/>
    <property type="match status" value="1"/>
</dbReference>
<keyword evidence="9" id="KW-1185">Reference proteome</keyword>
<dbReference type="Pfam" id="PF02518">
    <property type="entry name" value="HATPase_c"/>
    <property type="match status" value="1"/>
</dbReference>
<dbReference type="InterPro" id="IPR005467">
    <property type="entry name" value="His_kinase_dom"/>
</dbReference>
<accession>A0A4Y9T2V7</accession>
<dbReference type="GO" id="GO:0000155">
    <property type="term" value="F:phosphorelay sensor kinase activity"/>
    <property type="evidence" value="ECO:0007669"/>
    <property type="project" value="InterPro"/>
</dbReference>
<dbReference type="InterPro" id="IPR001789">
    <property type="entry name" value="Sig_transdc_resp-reg_receiver"/>
</dbReference>
<dbReference type="InterPro" id="IPR036097">
    <property type="entry name" value="HisK_dim/P_sf"/>
</dbReference>
<dbReference type="InterPro" id="IPR004358">
    <property type="entry name" value="Sig_transdc_His_kin-like_C"/>
</dbReference>
<dbReference type="PROSITE" id="PS50109">
    <property type="entry name" value="HIS_KIN"/>
    <property type="match status" value="1"/>
</dbReference>
<dbReference type="SMART" id="SM00448">
    <property type="entry name" value="REC"/>
    <property type="match status" value="1"/>
</dbReference>
<feature type="domain" description="Response regulatory" evidence="7">
    <location>
        <begin position="583"/>
        <end position="702"/>
    </location>
</feature>
<dbReference type="InterPro" id="IPR003594">
    <property type="entry name" value="HATPase_dom"/>
</dbReference>
<dbReference type="SUPFAM" id="SSF55874">
    <property type="entry name" value="ATPase domain of HSP90 chaperone/DNA topoisomerase II/histidine kinase"/>
    <property type="match status" value="1"/>
</dbReference>
<evidence type="ECO:0000259" key="7">
    <source>
        <dbReference type="PROSITE" id="PS50110"/>
    </source>
</evidence>
<name>A0A4Y9T2V7_9BURK</name>
<evidence type="ECO:0000313" key="9">
    <source>
        <dbReference type="Proteomes" id="UP000297729"/>
    </source>
</evidence>
<dbReference type="PRINTS" id="PR00344">
    <property type="entry name" value="BCTRLSENSOR"/>
</dbReference>